<accession>A0A699YSV6</accession>
<organism evidence="1 2">
    <name type="scientific">Haematococcus lacustris</name>
    <name type="common">Green alga</name>
    <name type="synonym">Haematococcus pluvialis</name>
    <dbReference type="NCBI Taxonomy" id="44745"/>
    <lineage>
        <taxon>Eukaryota</taxon>
        <taxon>Viridiplantae</taxon>
        <taxon>Chlorophyta</taxon>
        <taxon>core chlorophytes</taxon>
        <taxon>Chlorophyceae</taxon>
        <taxon>CS clade</taxon>
        <taxon>Chlamydomonadales</taxon>
        <taxon>Haematococcaceae</taxon>
        <taxon>Haematococcus</taxon>
    </lineage>
</organism>
<proteinExistence type="predicted"/>
<reference evidence="1 2" key="1">
    <citation type="submission" date="2020-02" db="EMBL/GenBank/DDBJ databases">
        <title>Draft genome sequence of Haematococcus lacustris strain NIES-144.</title>
        <authorList>
            <person name="Morimoto D."/>
            <person name="Nakagawa S."/>
            <person name="Yoshida T."/>
            <person name="Sawayama S."/>
        </authorList>
    </citation>
    <scope>NUCLEOTIDE SEQUENCE [LARGE SCALE GENOMIC DNA]</scope>
    <source>
        <strain evidence="1 2">NIES-144</strain>
    </source>
</reference>
<sequence>MQRPRAPPWGRWLDRDTNPCLNVQRIGESMQRPLELCSLKDKEALPPIGKEYQQGYKLVNDRLPKAVSLTKHYTVGFGEVLSGLLGKSATGVGFLVTKGATEDV</sequence>
<gene>
    <name evidence="1" type="ORF">HaLaN_04540</name>
</gene>
<comment type="caution">
    <text evidence="1">The sequence shown here is derived from an EMBL/GenBank/DDBJ whole genome shotgun (WGS) entry which is preliminary data.</text>
</comment>
<name>A0A699YSV6_HAELA</name>
<protein>
    <submittedName>
        <fullName evidence="1">Uncharacterized protein</fullName>
    </submittedName>
</protein>
<dbReference type="Proteomes" id="UP000485058">
    <property type="component" value="Unassembled WGS sequence"/>
</dbReference>
<evidence type="ECO:0000313" key="1">
    <source>
        <dbReference type="EMBL" id="GFH09409.1"/>
    </source>
</evidence>
<evidence type="ECO:0000313" key="2">
    <source>
        <dbReference type="Proteomes" id="UP000485058"/>
    </source>
</evidence>
<dbReference type="AlphaFoldDB" id="A0A699YSV6"/>
<keyword evidence="2" id="KW-1185">Reference proteome</keyword>
<dbReference type="EMBL" id="BLLF01000232">
    <property type="protein sequence ID" value="GFH09409.1"/>
    <property type="molecule type" value="Genomic_DNA"/>
</dbReference>